<feature type="binding site" evidence="13">
    <location>
        <position position="13"/>
    </location>
    <ligand>
        <name>NADPH</name>
        <dbReference type="ChEBI" id="CHEBI:57783"/>
    </ligand>
</feature>
<dbReference type="Pfam" id="PF07479">
    <property type="entry name" value="NAD_Gly3P_dh_C"/>
    <property type="match status" value="1"/>
</dbReference>
<dbReference type="NCBIfam" id="NF000941">
    <property type="entry name" value="PRK00094.1-3"/>
    <property type="match status" value="1"/>
</dbReference>
<keyword evidence="8 13" id="KW-1208">Phospholipid metabolism</keyword>
<dbReference type="OrthoDB" id="9812273at2"/>
<feature type="domain" description="Glycerol-3-phosphate dehydrogenase NAD-dependent N-terminal" evidence="18">
    <location>
        <begin position="5"/>
        <end position="161"/>
    </location>
</feature>
<evidence type="ECO:0000256" key="17">
    <source>
        <dbReference type="RuleBase" id="RU000437"/>
    </source>
</evidence>
<keyword evidence="4 13" id="KW-0560">Oxidoreductase</keyword>
<keyword evidence="5 13" id="KW-0520">NAD</keyword>
<evidence type="ECO:0000256" key="8">
    <source>
        <dbReference type="ARBA" id="ARBA00023264"/>
    </source>
</evidence>
<keyword evidence="13" id="KW-0547">Nucleotide-binding</keyword>
<feature type="binding site" evidence="13">
    <location>
        <position position="50"/>
    </location>
    <ligand>
        <name>NADPH</name>
        <dbReference type="ChEBI" id="CHEBI:57783"/>
    </ligand>
</feature>
<keyword evidence="3 13" id="KW-0521">NADP</keyword>
<dbReference type="NCBIfam" id="NF000940">
    <property type="entry name" value="PRK00094.1-2"/>
    <property type="match status" value="1"/>
</dbReference>
<feature type="binding site" evidence="16">
    <location>
        <position position="142"/>
    </location>
    <ligand>
        <name>NAD(+)</name>
        <dbReference type="ChEBI" id="CHEBI:57540"/>
    </ligand>
</feature>
<organism evidence="20 21">
    <name type="scientific">Marinococcus luteus</name>
    <dbReference type="NCBI Taxonomy" id="1122204"/>
    <lineage>
        <taxon>Bacteria</taxon>
        <taxon>Bacillati</taxon>
        <taxon>Bacillota</taxon>
        <taxon>Bacilli</taxon>
        <taxon>Bacillales</taxon>
        <taxon>Bacillaceae</taxon>
        <taxon>Marinococcus</taxon>
    </lineage>
</organism>
<evidence type="ECO:0000259" key="19">
    <source>
        <dbReference type="Pfam" id="PF07479"/>
    </source>
</evidence>
<comment type="subcellular location">
    <subcellularLocation>
        <location evidence="13">Cytoplasm</location>
    </subcellularLocation>
</comment>
<evidence type="ECO:0000256" key="16">
    <source>
        <dbReference type="PIRSR" id="PIRSR000114-3"/>
    </source>
</evidence>
<feature type="binding site" evidence="13">
    <location>
        <position position="34"/>
    </location>
    <ligand>
        <name>NADPH</name>
        <dbReference type="ChEBI" id="CHEBI:57783"/>
    </ligand>
</feature>
<feature type="binding site" evidence="13">
    <location>
        <position position="138"/>
    </location>
    <ligand>
        <name>sn-glycerol 3-phosphate</name>
        <dbReference type="ChEBI" id="CHEBI:57597"/>
    </ligand>
</feature>
<feature type="active site" description="Proton acceptor" evidence="13 14">
    <location>
        <position position="193"/>
    </location>
</feature>
<comment type="catalytic activity">
    <reaction evidence="13">
        <text>sn-glycerol 3-phosphate + NAD(+) = dihydroxyacetone phosphate + NADH + H(+)</text>
        <dbReference type="Rhea" id="RHEA:11092"/>
        <dbReference type="ChEBI" id="CHEBI:15378"/>
        <dbReference type="ChEBI" id="CHEBI:57540"/>
        <dbReference type="ChEBI" id="CHEBI:57597"/>
        <dbReference type="ChEBI" id="CHEBI:57642"/>
        <dbReference type="ChEBI" id="CHEBI:57945"/>
        <dbReference type="EC" id="1.1.1.94"/>
    </reaction>
</comment>
<dbReference type="InterPro" id="IPR013328">
    <property type="entry name" value="6PGD_dom2"/>
</dbReference>
<dbReference type="GO" id="GO:0008654">
    <property type="term" value="P:phospholipid biosynthetic process"/>
    <property type="evidence" value="ECO:0007669"/>
    <property type="project" value="UniProtKB-KW"/>
</dbReference>
<dbReference type="HAMAP" id="MF_00394">
    <property type="entry name" value="NAD_Glyc3P_dehydrog"/>
    <property type="match status" value="1"/>
</dbReference>
<dbReference type="InterPro" id="IPR011128">
    <property type="entry name" value="G3P_DH_NAD-dep_N"/>
</dbReference>
<dbReference type="RefSeq" id="WP_091611229.1">
    <property type="nucleotide sequence ID" value="NZ_FNNC01000001.1"/>
</dbReference>
<evidence type="ECO:0000256" key="1">
    <source>
        <dbReference type="ARBA" id="ARBA00011009"/>
    </source>
</evidence>
<dbReference type="EC" id="1.1.1.94" evidence="10 13"/>
<dbReference type="STRING" id="1122204.SAMN05421781_0710"/>
<feature type="binding site" evidence="13">
    <location>
        <position position="193"/>
    </location>
    <ligand>
        <name>sn-glycerol 3-phosphate</name>
        <dbReference type="ChEBI" id="CHEBI:57597"/>
    </ligand>
</feature>
<dbReference type="EMBL" id="FNNC01000001">
    <property type="protein sequence ID" value="SDW17370.1"/>
    <property type="molecule type" value="Genomic_DNA"/>
</dbReference>
<evidence type="ECO:0000313" key="20">
    <source>
        <dbReference type="EMBL" id="SDW17370.1"/>
    </source>
</evidence>
<keyword evidence="6 13" id="KW-0443">Lipid metabolism</keyword>
<feature type="binding site" evidence="13">
    <location>
        <position position="107"/>
    </location>
    <ligand>
        <name>sn-glycerol 3-phosphate</name>
        <dbReference type="ChEBI" id="CHEBI:57597"/>
    </ligand>
</feature>
<feature type="binding site" evidence="13">
    <location>
        <position position="258"/>
    </location>
    <ligand>
        <name>sn-glycerol 3-phosphate</name>
        <dbReference type="ChEBI" id="CHEBI:57597"/>
    </ligand>
</feature>
<evidence type="ECO:0000256" key="15">
    <source>
        <dbReference type="PIRSR" id="PIRSR000114-2"/>
    </source>
</evidence>
<feature type="binding site" evidence="13">
    <location>
        <position position="33"/>
    </location>
    <ligand>
        <name>NADPH</name>
        <dbReference type="ChEBI" id="CHEBI:57783"/>
    </ligand>
</feature>
<feature type="binding site" evidence="13">
    <location>
        <position position="257"/>
    </location>
    <ligand>
        <name>sn-glycerol 3-phosphate</name>
        <dbReference type="ChEBI" id="CHEBI:57597"/>
    </ligand>
</feature>
<feature type="binding site" evidence="13">
    <location>
        <position position="140"/>
    </location>
    <ligand>
        <name>sn-glycerol 3-phosphate</name>
        <dbReference type="ChEBI" id="CHEBI:57597"/>
    </ligand>
</feature>
<feature type="binding site" evidence="13">
    <location>
        <position position="281"/>
    </location>
    <ligand>
        <name>NADPH</name>
        <dbReference type="ChEBI" id="CHEBI:57783"/>
    </ligand>
</feature>
<dbReference type="InterPro" id="IPR006168">
    <property type="entry name" value="G3P_DH_NAD-dep"/>
</dbReference>
<evidence type="ECO:0000256" key="14">
    <source>
        <dbReference type="PIRSR" id="PIRSR000114-1"/>
    </source>
</evidence>
<feature type="binding site" evidence="16">
    <location>
        <position position="257"/>
    </location>
    <ligand>
        <name>NAD(+)</name>
        <dbReference type="ChEBI" id="CHEBI:57540"/>
    </ligand>
</feature>
<dbReference type="FunFam" id="1.10.1040.10:FF:000001">
    <property type="entry name" value="Glycerol-3-phosphate dehydrogenase [NAD(P)+]"/>
    <property type="match status" value="1"/>
</dbReference>
<feature type="domain" description="Glycerol-3-phosphate dehydrogenase NAD-dependent C-terminal" evidence="19">
    <location>
        <begin position="182"/>
        <end position="322"/>
    </location>
</feature>
<dbReference type="GO" id="GO:0046167">
    <property type="term" value="P:glycerol-3-phosphate biosynthetic process"/>
    <property type="evidence" value="ECO:0007669"/>
    <property type="project" value="UniProtKB-UniRule"/>
</dbReference>
<comment type="function">
    <text evidence="13">Catalyzes the reduction of the glycolytic intermediate dihydroxyacetone phosphate (DHAP) to sn-glycerol 3-phosphate (G3P), the key precursor for phospholipid synthesis.</text>
</comment>
<dbReference type="PRINTS" id="PR00077">
    <property type="entry name" value="GPDHDRGNASE"/>
</dbReference>
<evidence type="ECO:0000256" key="11">
    <source>
        <dbReference type="ARBA" id="ARBA00069372"/>
    </source>
</evidence>
<evidence type="ECO:0000256" key="4">
    <source>
        <dbReference type="ARBA" id="ARBA00023002"/>
    </source>
</evidence>
<reference evidence="20 21" key="1">
    <citation type="submission" date="2016-10" db="EMBL/GenBank/DDBJ databases">
        <authorList>
            <person name="de Groot N.N."/>
        </authorList>
    </citation>
    <scope>NUCLEOTIDE SEQUENCE [LARGE SCALE GENOMIC DNA]</scope>
    <source>
        <strain evidence="20 21">DSM 23126</strain>
    </source>
</reference>
<comment type="similarity">
    <text evidence="1 13 17">Belongs to the NAD-dependent glycerol-3-phosphate dehydrogenase family.</text>
</comment>
<feature type="binding site" evidence="13">
    <location>
        <position position="107"/>
    </location>
    <ligand>
        <name>NADPH</name>
        <dbReference type="ChEBI" id="CHEBI:57783"/>
    </ligand>
</feature>
<evidence type="ECO:0000256" key="5">
    <source>
        <dbReference type="ARBA" id="ARBA00023027"/>
    </source>
</evidence>
<comment type="catalytic activity">
    <reaction evidence="9">
        <text>sn-glycerol 3-phosphate + NADP(+) = dihydroxyacetone phosphate + NADPH + H(+)</text>
        <dbReference type="Rhea" id="RHEA:11096"/>
        <dbReference type="ChEBI" id="CHEBI:15378"/>
        <dbReference type="ChEBI" id="CHEBI:57597"/>
        <dbReference type="ChEBI" id="CHEBI:57642"/>
        <dbReference type="ChEBI" id="CHEBI:57783"/>
        <dbReference type="ChEBI" id="CHEBI:58349"/>
        <dbReference type="EC" id="1.1.1.94"/>
    </reaction>
    <physiologicalReaction direction="right-to-left" evidence="9">
        <dbReference type="Rhea" id="RHEA:11098"/>
    </physiologicalReaction>
</comment>
<dbReference type="FunFam" id="3.40.50.720:FF:000019">
    <property type="entry name" value="Glycerol-3-phosphate dehydrogenase [NAD(P)+]"/>
    <property type="match status" value="1"/>
</dbReference>
<evidence type="ECO:0000256" key="12">
    <source>
        <dbReference type="ARBA" id="ARBA00080511"/>
    </source>
</evidence>
<dbReference type="PANTHER" id="PTHR11728">
    <property type="entry name" value="GLYCEROL-3-PHOSPHATE DEHYDROGENASE"/>
    <property type="match status" value="1"/>
</dbReference>
<feature type="binding site" evidence="15">
    <location>
        <position position="107"/>
    </location>
    <ligand>
        <name>substrate</name>
    </ligand>
</feature>
<dbReference type="NCBIfam" id="NF000942">
    <property type="entry name" value="PRK00094.1-4"/>
    <property type="match status" value="1"/>
</dbReference>
<dbReference type="AlphaFoldDB" id="A0A1H2RDY6"/>
<sequence>MKKQAAVIGAGSWGTALASVLGQNQHTVRLWCRREALAEEINTTHRNEGYLKGIVLPENIMATTDIKEAAEEASYIVLAVPSGAVRKIARDLMPYLQQDTIIVHAAKGIEPESFLRVSQILEEEWAGLSFQGMAVLSGPSHAEEVAEQQPTTVAVSGTSEQVQTRVQELFMNQAFRVYTNDDFLGVELGGALKNIIALGIGLTSGLGYGDNAKAALMTRGLAEITRLGTHLGASPLTFTGLSGLGDLIVTCTSEHSRNWRAGNQIGSGKSLEDVLEQMGMVVEGVRTTEAVYHWSRSLGVEMPITEGLYKVLFEHVPPEKMAKSLMERGKKNEKEHSIMLLDDNN</sequence>
<keyword evidence="13" id="KW-0963">Cytoplasm</keyword>
<dbReference type="InterPro" id="IPR036291">
    <property type="entry name" value="NAD(P)-bd_dom_sf"/>
</dbReference>
<dbReference type="SUPFAM" id="SSF51735">
    <property type="entry name" value="NAD(P)-binding Rossmann-fold domains"/>
    <property type="match status" value="1"/>
</dbReference>
<dbReference type="Gene3D" id="3.40.50.720">
    <property type="entry name" value="NAD(P)-binding Rossmann-like Domain"/>
    <property type="match status" value="1"/>
</dbReference>
<feature type="binding site" evidence="13">
    <location>
        <position position="142"/>
    </location>
    <ligand>
        <name>NADPH</name>
        <dbReference type="ChEBI" id="CHEBI:57783"/>
    </ligand>
</feature>
<dbReference type="InterPro" id="IPR006109">
    <property type="entry name" value="G3P_DH_NAD-dep_C"/>
</dbReference>
<feature type="binding site" evidence="13">
    <location>
        <position position="256"/>
    </location>
    <ligand>
        <name>sn-glycerol 3-phosphate</name>
        <dbReference type="ChEBI" id="CHEBI:57597"/>
    </ligand>
</feature>
<proteinExistence type="inferred from homology"/>
<dbReference type="Pfam" id="PF01210">
    <property type="entry name" value="NAD_Gly3P_dh_N"/>
    <property type="match status" value="1"/>
</dbReference>
<dbReference type="GO" id="GO:0006650">
    <property type="term" value="P:glycerophospholipid metabolic process"/>
    <property type="evidence" value="ECO:0007669"/>
    <property type="project" value="UniProtKB-UniRule"/>
</dbReference>
<evidence type="ECO:0000313" key="21">
    <source>
        <dbReference type="Proteomes" id="UP000199488"/>
    </source>
</evidence>
<evidence type="ECO:0000256" key="6">
    <source>
        <dbReference type="ARBA" id="ARBA00023098"/>
    </source>
</evidence>
<dbReference type="PANTHER" id="PTHR11728:SF1">
    <property type="entry name" value="GLYCEROL-3-PHOSPHATE DEHYDROGENASE [NAD(+)] 2, CHLOROPLASTIC"/>
    <property type="match status" value="1"/>
</dbReference>
<dbReference type="SUPFAM" id="SSF48179">
    <property type="entry name" value="6-phosphogluconate dehydrogenase C-terminal domain-like"/>
    <property type="match status" value="1"/>
</dbReference>
<dbReference type="GO" id="GO:0005829">
    <property type="term" value="C:cytosol"/>
    <property type="evidence" value="ECO:0007669"/>
    <property type="project" value="TreeGrafter"/>
</dbReference>
<evidence type="ECO:0000256" key="7">
    <source>
        <dbReference type="ARBA" id="ARBA00023209"/>
    </source>
</evidence>
<feature type="binding site" evidence="13">
    <location>
        <position position="257"/>
    </location>
    <ligand>
        <name>NADPH</name>
        <dbReference type="ChEBI" id="CHEBI:57783"/>
    </ligand>
</feature>
<name>A0A1H2RDY6_9BACI</name>
<dbReference type="Proteomes" id="UP000199488">
    <property type="component" value="Unassembled WGS sequence"/>
</dbReference>
<evidence type="ECO:0000256" key="10">
    <source>
        <dbReference type="ARBA" id="ARBA00066687"/>
    </source>
</evidence>
<feature type="binding site" evidence="15">
    <location>
        <begin position="257"/>
        <end position="258"/>
    </location>
    <ligand>
        <name>substrate</name>
    </ligand>
</feature>
<evidence type="ECO:0000256" key="2">
    <source>
        <dbReference type="ARBA" id="ARBA00022516"/>
    </source>
</evidence>
<keyword evidence="7 13" id="KW-0594">Phospholipid biosynthesis</keyword>
<dbReference type="PROSITE" id="PS00957">
    <property type="entry name" value="NAD_G3PDH"/>
    <property type="match status" value="1"/>
</dbReference>
<dbReference type="Gene3D" id="1.10.1040.10">
    <property type="entry name" value="N-(1-d-carboxylethyl)-l-norvaline Dehydrogenase, domain 2"/>
    <property type="match status" value="1"/>
</dbReference>
<feature type="binding site" evidence="13">
    <location>
        <position position="246"/>
    </location>
    <ligand>
        <name>sn-glycerol 3-phosphate</name>
        <dbReference type="ChEBI" id="CHEBI:57597"/>
    </ligand>
</feature>
<comment type="pathway">
    <text evidence="13">Membrane lipid metabolism; glycerophospholipid metabolism.</text>
</comment>
<evidence type="ECO:0000256" key="9">
    <source>
        <dbReference type="ARBA" id="ARBA00052716"/>
    </source>
</evidence>
<dbReference type="GO" id="GO:0005975">
    <property type="term" value="P:carbohydrate metabolic process"/>
    <property type="evidence" value="ECO:0007669"/>
    <property type="project" value="InterPro"/>
</dbReference>
<evidence type="ECO:0000259" key="18">
    <source>
        <dbReference type="Pfam" id="PF01210"/>
    </source>
</evidence>
<feature type="binding site" evidence="13">
    <location>
        <position position="283"/>
    </location>
    <ligand>
        <name>NADPH</name>
        <dbReference type="ChEBI" id="CHEBI:57783"/>
    </ligand>
</feature>
<dbReference type="InterPro" id="IPR008927">
    <property type="entry name" value="6-PGluconate_DH-like_C_sf"/>
</dbReference>
<dbReference type="PIRSF" id="PIRSF000114">
    <property type="entry name" value="Glycerol-3-P_dh"/>
    <property type="match status" value="1"/>
</dbReference>
<keyword evidence="21" id="KW-1185">Reference proteome</keyword>
<evidence type="ECO:0000256" key="13">
    <source>
        <dbReference type="HAMAP-Rule" id="MF_00394"/>
    </source>
</evidence>
<protein>
    <recommendedName>
        <fullName evidence="11 13">Glycerol-3-phosphate dehydrogenase [NAD(P)+]</fullName>
        <ecNumber evidence="10 13">1.1.1.94</ecNumber>
    </recommendedName>
    <alternativeName>
        <fullName evidence="13">NAD(P)(+)-dependent glycerol-3-phosphate dehydrogenase</fullName>
    </alternativeName>
    <alternativeName>
        <fullName evidence="12 13">NAD(P)H-dependent dihydroxyacetone-phosphate reductase</fullName>
    </alternativeName>
</protein>
<dbReference type="UniPathway" id="UPA00940"/>
<feature type="binding site" evidence="13">
    <location>
        <position position="12"/>
    </location>
    <ligand>
        <name>NADPH</name>
        <dbReference type="ChEBI" id="CHEBI:57783"/>
    </ligand>
</feature>
<evidence type="ECO:0000256" key="3">
    <source>
        <dbReference type="ARBA" id="ARBA00022857"/>
    </source>
</evidence>
<dbReference type="GO" id="GO:0051287">
    <property type="term" value="F:NAD binding"/>
    <property type="evidence" value="ECO:0007669"/>
    <property type="project" value="InterPro"/>
</dbReference>
<dbReference type="GO" id="GO:0046168">
    <property type="term" value="P:glycerol-3-phosphate catabolic process"/>
    <property type="evidence" value="ECO:0007669"/>
    <property type="project" value="InterPro"/>
</dbReference>
<dbReference type="GO" id="GO:0141152">
    <property type="term" value="F:glycerol-3-phosphate dehydrogenase (NAD+) activity"/>
    <property type="evidence" value="ECO:0007669"/>
    <property type="project" value="RHEA"/>
</dbReference>
<dbReference type="GO" id="GO:0141153">
    <property type="term" value="F:glycerol-3-phosphate dehydrogenase (NADP+) activity"/>
    <property type="evidence" value="ECO:0007669"/>
    <property type="project" value="RHEA"/>
</dbReference>
<gene>
    <name evidence="13" type="primary">gpsA</name>
    <name evidence="20" type="ORF">SAMN05421781_0710</name>
</gene>
<feature type="binding site" evidence="16">
    <location>
        <begin position="9"/>
        <end position="14"/>
    </location>
    <ligand>
        <name>NAD(+)</name>
        <dbReference type="ChEBI" id="CHEBI:57540"/>
    </ligand>
</feature>
<accession>A0A1H2RDY6</accession>
<keyword evidence="2 13" id="KW-0444">Lipid biosynthesis</keyword>